<organism evidence="1 2">
    <name type="scientific">Phaseolus angularis</name>
    <name type="common">Azuki bean</name>
    <name type="synonym">Vigna angularis</name>
    <dbReference type="NCBI Taxonomy" id="3914"/>
    <lineage>
        <taxon>Eukaryota</taxon>
        <taxon>Viridiplantae</taxon>
        <taxon>Streptophyta</taxon>
        <taxon>Embryophyta</taxon>
        <taxon>Tracheophyta</taxon>
        <taxon>Spermatophyta</taxon>
        <taxon>Magnoliopsida</taxon>
        <taxon>eudicotyledons</taxon>
        <taxon>Gunneridae</taxon>
        <taxon>Pentapetalae</taxon>
        <taxon>rosids</taxon>
        <taxon>fabids</taxon>
        <taxon>Fabales</taxon>
        <taxon>Fabaceae</taxon>
        <taxon>Papilionoideae</taxon>
        <taxon>50 kb inversion clade</taxon>
        <taxon>NPAAA clade</taxon>
        <taxon>indigoferoid/millettioid clade</taxon>
        <taxon>Phaseoleae</taxon>
        <taxon>Vigna</taxon>
    </lineage>
</organism>
<gene>
    <name evidence="1" type="ORF">LR48_Vigan270s000800</name>
</gene>
<evidence type="ECO:0000313" key="2">
    <source>
        <dbReference type="Proteomes" id="UP000053144"/>
    </source>
</evidence>
<protein>
    <submittedName>
        <fullName evidence="1">Uncharacterized protein</fullName>
    </submittedName>
</protein>
<sequence length="93" mass="10523">MSNLNNVRFLKGIQQDSLVGIFLNGLKEDIKAKVKLSEPRNLAELMMKAQKVEEKVRVTSKGGSPTVHHNNNAYKSFSGDWKLFKRRGKFDGC</sequence>
<dbReference type="Proteomes" id="UP000053144">
    <property type="component" value="Unassembled WGS sequence"/>
</dbReference>
<reference evidence="2" key="1">
    <citation type="journal article" date="2015" name="Proc. Natl. Acad. Sci. U.S.A.">
        <title>Genome sequencing of adzuki bean (Vigna angularis) provides insight into high starch and low fat accumulation and domestication.</title>
        <authorList>
            <person name="Yang K."/>
            <person name="Tian Z."/>
            <person name="Chen C."/>
            <person name="Luo L."/>
            <person name="Zhao B."/>
            <person name="Wang Z."/>
            <person name="Yu L."/>
            <person name="Li Y."/>
            <person name="Sun Y."/>
            <person name="Li W."/>
            <person name="Chen Y."/>
            <person name="Li Y."/>
            <person name="Zhang Y."/>
            <person name="Ai D."/>
            <person name="Zhao J."/>
            <person name="Shang C."/>
            <person name="Ma Y."/>
            <person name="Wu B."/>
            <person name="Wang M."/>
            <person name="Gao L."/>
            <person name="Sun D."/>
            <person name="Zhang P."/>
            <person name="Guo F."/>
            <person name="Wang W."/>
            <person name="Li Y."/>
            <person name="Wang J."/>
            <person name="Varshney R.K."/>
            <person name="Wang J."/>
            <person name="Ling H.Q."/>
            <person name="Wan P."/>
        </authorList>
    </citation>
    <scope>NUCLEOTIDE SEQUENCE</scope>
    <source>
        <strain evidence="2">cv. Jingnong 6</strain>
    </source>
</reference>
<evidence type="ECO:0000313" key="1">
    <source>
        <dbReference type="EMBL" id="KOM26411.1"/>
    </source>
</evidence>
<dbReference type="AlphaFoldDB" id="A0A0L9T7S5"/>
<name>A0A0L9T7S5_PHAAN</name>
<proteinExistence type="predicted"/>
<dbReference type="EMBL" id="KQ258320">
    <property type="protein sequence ID" value="KOM26411.1"/>
    <property type="molecule type" value="Genomic_DNA"/>
</dbReference>
<dbReference type="Gramene" id="KOM26411">
    <property type="protein sequence ID" value="KOM26411"/>
    <property type="gene ID" value="LR48_Vigan270s000800"/>
</dbReference>
<accession>A0A0L9T7S5</accession>